<protein>
    <submittedName>
        <fullName evidence="2">Uncharacterized protein</fullName>
    </submittedName>
</protein>
<evidence type="ECO:0000313" key="2">
    <source>
        <dbReference type="EMBL" id="PNY29935.1"/>
    </source>
</evidence>
<feature type="compositionally biased region" description="Polar residues" evidence="1">
    <location>
        <begin position="620"/>
        <end position="631"/>
    </location>
</feature>
<dbReference type="EMBL" id="NRSZ01000022">
    <property type="protein sequence ID" value="PNY29935.1"/>
    <property type="molecule type" value="Genomic_DNA"/>
</dbReference>
<feature type="region of interest" description="Disordered" evidence="1">
    <location>
        <begin position="206"/>
        <end position="230"/>
    </location>
</feature>
<evidence type="ECO:0000313" key="3">
    <source>
        <dbReference type="Proteomes" id="UP000236621"/>
    </source>
</evidence>
<feature type="compositionally biased region" description="Low complexity" evidence="1">
    <location>
        <begin position="206"/>
        <end position="216"/>
    </location>
</feature>
<dbReference type="AlphaFoldDB" id="A0A2K3QQY4"/>
<dbReference type="Proteomes" id="UP000236621">
    <property type="component" value="Unassembled WGS sequence"/>
</dbReference>
<feature type="region of interest" description="Disordered" evidence="1">
    <location>
        <begin position="521"/>
        <end position="588"/>
    </location>
</feature>
<feature type="compositionally biased region" description="Basic and acidic residues" evidence="1">
    <location>
        <begin position="529"/>
        <end position="540"/>
    </location>
</feature>
<feature type="region of interest" description="Disordered" evidence="1">
    <location>
        <begin position="619"/>
        <end position="675"/>
    </location>
</feature>
<name>A0A2K3QQY4_9HYPO</name>
<accession>A0A2K3QQY4</accession>
<gene>
    <name evidence="2" type="ORF">TCAP_00150</name>
</gene>
<organism evidence="2 3">
    <name type="scientific">Tolypocladium capitatum</name>
    <dbReference type="NCBI Taxonomy" id="45235"/>
    <lineage>
        <taxon>Eukaryota</taxon>
        <taxon>Fungi</taxon>
        <taxon>Dikarya</taxon>
        <taxon>Ascomycota</taxon>
        <taxon>Pezizomycotina</taxon>
        <taxon>Sordariomycetes</taxon>
        <taxon>Hypocreomycetidae</taxon>
        <taxon>Hypocreales</taxon>
        <taxon>Ophiocordycipitaceae</taxon>
        <taxon>Tolypocladium</taxon>
    </lineage>
</organism>
<comment type="caution">
    <text evidence="2">The sequence shown here is derived from an EMBL/GenBank/DDBJ whole genome shotgun (WGS) entry which is preliminary data.</text>
</comment>
<feature type="region of interest" description="Disordered" evidence="1">
    <location>
        <begin position="1"/>
        <end position="53"/>
    </location>
</feature>
<feature type="region of interest" description="Disordered" evidence="1">
    <location>
        <begin position="396"/>
        <end position="416"/>
    </location>
</feature>
<sequence>MPQADLGRQRQEELPLSNKERRGPSFAPTGRNGTGHYSPQLKDNLKTKWSGKHIMSPGSSPLLTAMEVPIQDAESEQVEGLANDDARPWAKKIAKAFMASNTVASAPPRVAQVSWGTKAKTSNVRFRFNEPVGRLGGLVPPGGESILKPLPSEPMLGVVEKPRVKLPQSGSGLPAKTQQHQQPPAVANQALLAVQATHATKATVASAASTTKKTSTPLVSSAGPAADLHSPESAPVPGYILCKGECEIKPIQGQTNFKAEFAMRIEASANCGYLVLSAPGKRERVHNVLELDPAVMKDGYCHITSGQGQGCANYSLRLPDADLTSKFKLYLDNLRRAAIRQQSMPVAATGLDSQKSSAVKPVTMAQAASTQLAPTGSGSSQRIVSSANTVTSEKIIITPSSPGQPHGDAAEPSKTAATESLVDISDKPPMVGDPINIGDVSGRSIEDAAEHLHSLVQRIIPEITGQGLQMDDATIDDIEETAIDFWLNRGFLGSESDYMKAELLEFLRLLARIKRKQELHRRAAQPQRHSMELRQLESGKAKSARTQYTPEEIQRLQGKASPRPKRLEKVGFSPKRVSSAPKTRTKGPMFQLSEVRKWVEGNANPDKTPVQASLVCLASENGSPAPSTATQPPMAAPLDAAEARVQMGLAGLPQLKQPAVPKPAVSGLGSSRWAH</sequence>
<reference evidence="2 3" key="1">
    <citation type="submission" date="2017-08" db="EMBL/GenBank/DDBJ databases">
        <title>Harnessing the power of phylogenomics to disentangle the directionality and signatures of interkingdom host jumping in the parasitic fungal genus Tolypocladium.</title>
        <authorList>
            <person name="Quandt C.A."/>
            <person name="Patterson W."/>
            <person name="Spatafora J.W."/>
        </authorList>
    </citation>
    <scope>NUCLEOTIDE SEQUENCE [LARGE SCALE GENOMIC DNA]</scope>
    <source>
        <strain evidence="2 3">CBS 113982</strain>
    </source>
</reference>
<keyword evidence="3" id="KW-1185">Reference proteome</keyword>
<dbReference type="OrthoDB" id="5143322at2759"/>
<feature type="compositionally biased region" description="Basic and acidic residues" evidence="1">
    <location>
        <begin position="7"/>
        <end position="23"/>
    </location>
</feature>
<proteinExistence type="predicted"/>
<evidence type="ECO:0000256" key="1">
    <source>
        <dbReference type="SAM" id="MobiDB-lite"/>
    </source>
</evidence>